<name>B6IN48_RHOCS</name>
<dbReference type="AlphaFoldDB" id="B6IN48"/>
<keyword evidence="2" id="KW-1185">Reference proteome</keyword>
<dbReference type="SUPFAM" id="SSF56219">
    <property type="entry name" value="DNase I-like"/>
    <property type="match status" value="1"/>
</dbReference>
<dbReference type="HOGENOM" id="CLU_1003292_0_0_5"/>
<reference evidence="1 2" key="1">
    <citation type="journal article" date="2010" name="BMC Genomics">
        <title>Metabolic flexibility revealed in the genome of the cyst-forming alpha-1 proteobacterium Rhodospirillum centenum.</title>
        <authorList>
            <person name="Lu Y.K."/>
            <person name="Marden J."/>
            <person name="Han M."/>
            <person name="Swingley W.D."/>
            <person name="Mastrian S.D."/>
            <person name="Chowdhury S.R."/>
            <person name="Hao J."/>
            <person name="Helmy T."/>
            <person name="Kim S."/>
            <person name="Kurdoglu A.A."/>
            <person name="Matthies H.J."/>
            <person name="Rollo D."/>
            <person name="Stothard P."/>
            <person name="Blankenship R.E."/>
            <person name="Bauer C.E."/>
            <person name="Touchman J.W."/>
        </authorList>
    </citation>
    <scope>NUCLEOTIDE SEQUENCE [LARGE SCALE GENOMIC DNA]</scope>
    <source>
        <strain evidence="2">ATCC 51521 / SW</strain>
    </source>
</reference>
<accession>B6IN48</accession>
<sequence length="297" mass="31613">MPWLFHQNMRRFGGGAAARNQAYQTAFQNLVTAAGSAPSVAGFTEIVNNIAAQQVMSGITANQMGMGFYLNVAIGQTALANGPEYIGVAVQNAATITGIGRITIHADGLDVGLIHDPFTMQVANETQQQRTMRLQTWSNNLPGGTTPDTRGLAYVVIANGNSAAAVGFMHNMYTFEEARALTAGKLPGMARFMRQAMVTAVPNAASYLTVIGGDFNVAPIEVRGTARQGRIFAYDTPCLNPPPGAMAGGTTWFGNLYDYWYLDLQPTGGGGDPVPGTYPDTMDNDLMSDHCGITLQF</sequence>
<dbReference type="EMBL" id="CP000613">
    <property type="protein sequence ID" value="ACI98945.1"/>
    <property type="molecule type" value="Genomic_DNA"/>
</dbReference>
<evidence type="ECO:0000313" key="2">
    <source>
        <dbReference type="Proteomes" id="UP000001591"/>
    </source>
</evidence>
<proteinExistence type="predicted"/>
<dbReference type="OrthoDB" id="9554268at2"/>
<protein>
    <submittedName>
        <fullName evidence="1">Uncharacterized protein</fullName>
    </submittedName>
</protein>
<dbReference type="KEGG" id="rce:RC1_1542"/>
<dbReference type="Proteomes" id="UP000001591">
    <property type="component" value="Chromosome"/>
</dbReference>
<gene>
    <name evidence="1" type="ordered locus">RC1_1542</name>
</gene>
<organism evidence="1 2">
    <name type="scientific">Rhodospirillum centenum (strain ATCC 51521 / SW)</name>
    <dbReference type="NCBI Taxonomy" id="414684"/>
    <lineage>
        <taxon>Bacteria</taxon>
        <taxon>Pseudomonadati</taxon>
        <taxon>Pseudomonadota</taxon>
        <taxon>Alphaproteobacteria</taxon>
        <taxon>Rhodospirillales</taxon>
        <taxon>Rhodospirillaceae</taxon>
        <taxon>Rhodospirillum</taxon>
    </lineage>
</organism>
<dbReference type="RefSeq" id="WP_012566731.1">
    <property type="nucleotide sequence ID" value="NC_011420.2"/>
</dbReference>
<evidence type="ECO:0000313" key="1">
    <source>
        <dbReference type="EMBL" id="ACI98945.1"/>
    </source>
</evidence>
<dbReference type="InterPro" id="IPR036691">
    <property type="entry name" value="Endo/exonu/phosph_ase_sf"/>
</dbReference>